<reference evidence="2" key="1">
    <citation type="submission" date="2020-11" db="EMBL/GenBank/DDBJ databases">
        <authorList>
            <person name="Tran Van P."/>
        </authorList>
    </citation>
    <scope>NUCLEOTIDE SEQUENCE</scope>
</reference>
<sequence>MLNKVRWFDEVEPANPSNMAAPFVRREREKTYWKCVYVGCLATVTTQGKNVTEGKPHVIHTKEEAAKQLHSDSLTWKIRERVTAEPHTSIPLIYREEAGKRHLDDPDASEFTPPFQTIKSVRLSSSQPPKIWIASAKQTKCSWMGHSQWLLNPLSNFTHYVTTPRGKIGSHEGSLSMPVVFAFLPDKRMDTYRKLFQALLEICTKAGLSFSPKLFLLDFERGVITTLQLIFPSAMVKGCYFHFTQAIYRKVQEHGISGPFMKSKEVKLSIRRIMALPFIPLESIDDVYLWIIAEAPSLSGVQEFLDYLVETWIDDINPRFHRSEEQNIDEMHLRKKASPGDNSSNKYIQRKVGISKAEDDLLLGAIDVRRFTDRIVQLYKPKIFS</sequence>
<dbReference type="Pfam" id="PF10551">
    <property type="entry name" value="MULE"/>
    <property type="match status" value="1"/>
</dbReference>
<evidence type="ECO:0000259" key="1">
    <source>
        <dbReference type="Pfam" id="PF10551"/>
    </source>
</evidence>
<feature type="domain" description="MULE transposase" evidence="1">
    <location>
        <begin position="174"/>
        <end position="245"/>
    </location>
</feature>
<gene>
    <name evidence="2" type="ORF">DSTB1V02_LOCUS12452</name>
</gene>
<dbReference type="InterPro" id="IPR018289">
    <property type="entry name" value="MULE_transposase_dom"/>
</dbReference>
<dbReference type="EMBL" id="LR904247">
    <property type="protein sequence ID" value="CAD7252696.1"/>
    <property type="molecule type" value="Genomic_DNA"/>
</dbReference>
<proteinExistence type="predicted"/>
<accession>A0A7R9AF34</accession>
<evidence type="ECO:0000313" key="2">
    <source>
        <dbReference type="EMBL" id="CAD7252696.1"/>
    </source>
</evidence>
<keyword evidence="3" id="KW-1185">Reference proteome</keyword>
<dbReference type="OrthoDB" id="6358008at2759"/>
<name>A0A7R9AF34_9CRUS</name>
<dbReference type="AlphaFoldDB" id="A0A7R9AF34"/>
<evidence type="ECO:0000313" key="3">
    <source>
        <dbReference type="Proteomes" id="UP000677054"/>
    </source>
</evidence>
<dbReference type="EMBL" id="CAJPEV010004730">
    <property type="protein sequence ID" value="CAG0902224.1"/>
    <property type="molecule type" value="Genomic_DNA"/>
</dbReference>
<organism evidence="2">
    <name type="scientific">Darwinula stevensoni</name>
    <dbReference type="NCBI Taxonomy" id="69355"/>
    <lineage>
        <taxon>Eukaryota</taxon>
        <taxon>Metazoa</taxon>
        <taxon>Ecdysozoa</taxon>
        <taxon>Arthropoda</taxon>
        <taxon>Crustacea</taxon>
        <taxon>Oligostraca</taxon>
        <taxon>Ostracoda</taxon>
        <taxon>Podocopa</taxon>
        <taxon>Podocopida</taxon>
        <taxon>Darwinulocopina</taxon>
        <taxon>Darwinuloidea</taxon>
        <taxon>Darwinulidae</taxon>
        <taxon>Darwinula</taxon>
    </lineage>
</organism>
<dbReference type="Proteomes" id="UP000677054">
    <property type="component" value="Unassembled WGS sequence"/>
</dbReference>
<protein>
    <recommendedName>
        <fullName evidence="1">MULE transposase domain-containing protein</fullName>
    </recommendedName>
</protein>